<gene>
    <name evidence="1" type="ORF">AB4Y32_05070</name>
</gene>
<evidence type="ECO:0000313" key="2">
    <source>
        <dbReference type="Proteomes" id="UP001558850"/>
    </source>
</evidence>
<sequence length="154" mass="16351">MKKSMAVAMSALIAVAISCAKADEGSGNIVQSTTSQGKSLRKDIDLNYHLLTESAGVANNDGYDISATLGKYVRSDTPLDEAKAILTAAGFTVGQIPLAKTGRTPTACVPASISPYFERFPRRVDIFASLCLQTSGVYGSRVDHVTARIFISYP</sequence>
<reference evidence="1" key="1">
    <citation type="submission" date="2024-07" db="EMBL/GenBank/DDBJ databases">
        <title>A survey of Mimosa microsymbionts across Brazilian biomes reveals a high diversity of Paraburkholderia nodulating endemic species, but also that Cupriavidus is common as a symbiont of widespread species.</title>
        <authorList>
            <person name="Rouws L."/>
            <person name="Barauna A."/>
            <person name="Beukes C."/>
            <person name="Rouws J.R.C."/>
            <person name="De Faria S.M."/>
            <person name="Gross E."/>
            <person name="Bueno Dos Reis Junior F."/>
            <person name="Simon M.F."/>
            <person name="Maluk M."/>
            <person name="Odee D.W."/>
            <person name="Kenicer G."/>
            <person name="Young J.P.W."/>
            <person name="Reis V.M."/>
            <person name="Zilli J."/>
            <person name="James E.K."/>
        </authorList>
    </citation>
    <scope>NUCLEOTIDE SEQUENCE</scope>
    <source>
        <strain evidence="1">EG181B</strain>
    </source>
</reference>
<dbReference type="EMBL" id="JBFRCH010000002">
    <property type="protein sequence ID" value="MEX3931186.1"/>
    <property type="molecule type" value="Genomic_DNA"/>
</dbReference>
<organism evidence="1 2">
    <name type="scientific">Paraburkholderia phymatum</name>
    <dbReference type="NCBI Taxonomy" id="148447"/>
    <lineage>
        <taxon>Bacteria</taxon>
        <taxon>Pseudomonadati</taxon>
        <taxon>Pseudomonadota</taxon>
        <taxon>Betaproteobacteria</taxon>
        <taxon>Burkholderiales</taxon>
        <taxon>Burkholderiaceae</taxon>
        <taxon>Paraburkholderia</taxon>
    </lineage>
</organism>
<keyword evidence="2" id="KW-1185">Reference proteome</keyword>
<protein>
    <submittedName>
        <fullName evidence="1">Uncharacterized protein</fullName>
    </submittedName>
</protein>
<name>A0ACC6TUS8_9BURK</name>
<evidence type="ECO:0000313" key="1">
    <source>
        <dbReference type="EMBL" id="MEX3931186.1"/>
    </source>
</evidence>
<proteinExistence type="predicted"/>
<comment type="caution">
    <text evidence="1">The sequence shown here is derived from an EMBL/GenBank/DDBJ whole genome shotgun (WGS) entry which is preliminary data.</text>
</comment>
<dbReference type="Proteomes" id="UP001558850">
    <property type="component" value="Unassembled WGS sequence"/>
</dbReference>
<accession>A0ACC6TUS8</accession>